<dbReference type="Pfam" id="PF06224">
    <property type="entry name" value="AlkZ-like"/>
    <property type="match status" value="1"/>
</dbReference>
<name>A0A6G8FIY5_9MICO</name>
<dbReference type="GO" id="GO:0003677">
    <property type="term" value="F:DNA binding"/>
    <property type="evidence" value="ECO:0007669"/>
    <property type="project" value="UniProtKB-KW"/>
</dbReference>
<keyword evidence="1" id="KW-0238">DNA-binding</keyword>
<reference evidence="1 2" key="1">
    <citation type="submission" date="2020-03" db="EMBL/GenBank/DDBJ databases">
        <title>Leucobacter sp. nov., isolated from beetles.</title>
        <authorList>
            <person name="Hyun D.-W."/>
            <person name="Bae J.-W."/>
        </authorList>
    </citation>
    <scope>NUCLEOTIDE SEQUENCE [LARGE SCALE GENOMIC DNA]</scope>
    <source>
        <strain evidence="1 2">HDW9B</strain>
    </source>
</reference>
<keyword evidence="2" id="KW-1185">Reference proteome</keyword>
<evidence type="ECO:0000313" key="1">
    <source>
        <dbReference type="EMBL" id="QIM16298.1"/>
    </source>
</evidence>
<dbReference type="RefSeq" id="WP_166323179.1">
    <property type="nucleotide sequence ID" value="NZ_CP049934.1"/>
</dbReference>
<dbReference type="EMBL" id="CP049934">
    <property type="protein sequence ID" value="QIM16298.1"/>
    <property type="molecule type" value="Genomic_DNA"/>
</dbReference>
<sequence length="387" mass="41785">MNTTITQAELLRLRMRAQGLAGTGAADAPAGSDTASGPARIAATASRMLALQGQDWRSSRWALGVRTPGTTVADVSAAFNTGRIVRSWPMRGTIHVLAAEDIGWMQAATNRRVLAGAAKRRAQLELSDATLERLVEVAVAALSGGQSLSRDELAGTWEEAGIEVQGPWRYHTIWWMCQNNITVLGPVQDEAEPRLVLAEEWITTPRQLEGGAALCEIATRYAQARGAVTAKDLAWWSGLTMKDARQGLRLASETGSLVELESDAADGALWADPEQLAASANESSATAWLMLPSFDEHLLGYRGREAQLTPEHFERIVPGRNGMFLATIVHEGRVVGTWKRAPGKHSKILVTPFPDAEIDLTALEPEAARWSQFHGFDAATLEMGGST</sequence>
<accession>A0A6G8FIY5</accession>
<organism evidence="1 2">
    <name type="scientific">Leucobacter insecticola</name>
    <dbReference type="NCBI Taxonomy" id="2714934"/>
    <lineage>
        <taxon>Bacteria</taxon>
        <taxon>Bacillati</taxon>
        <taxon>Actinomycetota</taxon>
        <taxon>Actinomycetes</taxon>
        <taxon>Micrococcales</taxon>
        <taxon>Microbacteriaceae</taxon>
        <taxon>Leucobacter</taxon>
    </lineage>
</organism>
<evidence type="ECO:0000313" key="2">
    <source>
        <dbReference type="Proteomes" id="UP000501387"/>
    </source>
</evidence>
<dbReference type="InterPro" id="IPR009351">
    <property type="entry name" value="AlkZ-like"/>
</dbReference>
<gene>
    <name evidence="1" type="ORF">G7067_07460</name>
</gene>
<proteinExistence type="predicted"/>
<dbReference type="PANTHER" id="PTHR38479">
    <property type="entry name" value="LMO0824 PROTEIN"/>
    <property type="match status" value="1"/>
</dbReference>
<dbReference type="KEGG" id="lins:G7067_07460"/>
<dbReference type="Proteomes" id="UP000501387">
    <property type="component" value="Chromosome"/>
</dbReference>
<dbReference type="PANTHER" id="PTHR38479:SF2">
    <property type="entry name" value="WINGED HELIX DNA-BINDING DOMAIN-CONTAINING PROTEIN"/>
    <property type="match status" value="1"/>
</dbReference>
<protein>
    <submittedName>
        <fullName evidence="1">Winged helix DNA-binding domain-containing protein</fullName>
    </submittedName>
</protein>
<dbReference type="AlphaFoldDB" id="A0A6G8FIY5"/>